<evidence type="ECO:0000313" key="2">
    <source>
        <dbReference type="EMBL" id="KAK5697519.1"/>
    </source>
</evidence>
<accession>A0AAN7W8M5</accession>
<evidence type="ECO:0008006" key="4">
    <source>
        <dbReference type="Google" id="ProtNLM"/>
    </source>
</evidence>
<dbReference type="Gene3D" id="2.130.10.10">
    <property type="entry name" value="YVTN repeat-like/Quinoprotein amine dehydrogenase"/>
    <property type="match status" value="1"/>
</dbReference>
<dbReference type="SUPFAM" id="SSF50978">
    <property type="entry name" value="WD40 repeat-like"/>
    <property type="match status" value="1"/>
</dbReference>
<dbReference type="SMART" id="SM00320">
    <property type="entry name" value="WD40"/>
    <property type="match status" value="3"/>
</dbReference>
<reference evidence="2" key="1">
    <citation type="submission" date="2023-08" db="EMBL/GenBank/DDBJ databases">
        <title>Black Yeasts Isolated from many extreme environments.</title>
        <authorList>
            <person name="Coleine C."/>
            <person name="Stajich J.E."/>
            <person name="Selbmann L."/>
        </authorList>
    </citation>
    <scope>NUCLEOTIDE SEQUENCE</scope>
    <source>
        <strain evidence="2">CCFEE 5810</strain>
    </source>
</reference>
<feature type="region of interest" description="Disordered" evidence="1">
    <location>
        <begin position="498"/>
        <end position="517"/>
    </location>
</feature>
<feature type="compositionally biased region" description="Basic residues" evidence="1">
    <location>
        <begin position="469"/>
        <end position="481"/>
    </location>
</feature>
<comment type="caution">
    <text evidence="2">The sequence shown here is derived from an EMBL/GenBank/DDBJ whole genome shotgun (WGS) entry which is preliminary data.</text>
</comment>
<dbReference type="InterPro" id="IPR001680">
    <property type="entry name" value="WD40_rpt"/>
</dbReference>
<protein>
    <recommendedName>
        <fullName evidence="4">WD40 repeat-like protein</fullName>
    </recommendedName>
</protein>
<dbReference type="InterPro" id="IPR015943">
    <property type="entry name" value="WD40/YVTN_repeat-like_dom_sf"/>
</dbReference>
<dbReference type="Proteomes" id="UP001310594">
    <property type="component" value="Unassembled WGS sequence"/>
</dbReference>
<organism evidence="2 3">
    <name type="scientific">Elasticomyces elasticus</name>
    <dbReference type="NCBI Taxonomy" id="574655"/>
    <lineage>
        <taxon>Eukaryota</taxon>
        <taxon>Fungi</taxon>
        <taxon>Dikarya</taxon>
        <taxon>Ascomycota</taxon>
        <taxon>Pezizomycotina</taxon>
        <taxon>Dothideomycetes</taxon>
        <taxon>Dothideomycetidae</taxon>
        <taxon>Mycosphaerellales</taxon>
        <taxon>Teratosphaeriaceae</taxon>
        <taxon>Elasticomyces</taxon>
    </lineage>
</organism>
<dbReference type="EMBL" id="JAVRQU010000011">
    <property type="protein sequence ID" value="KAK5697519.1"/>
    <property type="molecule type" value="Genomic_DNA"/>
</dbReference>
<name>A0AAN7W8M5_9PEZI</name>
<evidence type="ECO:0000313" key="3">
    <source>
        <dbReference type="Proteomes" id="UP001310594"/>
    </source>
</evidence>
<feature type="compositionally biased region" description="Low complexity" evidence="1">
    <location>
        <begin position="372"/>
        <end position="391"/>
    </location>
</feature>
<proteinExistence type="predicted"/>
<gene>
    <name evidence="2" type="ORF">LTR97_007657</name>
</gene>
<dbReference type="InterPro" id="IPR036322">
    <property type="entry name" value="WD40_repeat_dom_sf"/>
</dbReference>
<dbReference type="AlphaFoldDB" id="A0AAN7W8M5"/>
<evidence type="ECO:0000256" key="1">
    <source>
        <dbReference type="SAM" id="MobiDB-lite"/>
    </source>
</evidence>
<feature type="region of interest" description="Disordered" evidence="1">
    <location>
        <begin position="311"/>
        <end position="345"/>
    </location>
</feature>
<sequence length="606" mass="66192">MPSQIPSGIYLLVSTPSHIYAWDCRGITAVFTSSKAGIVAVRARNSILAVADSQVVVLHDTKHGQDASWGLTANEHDELRLIEATKDGLYLTTKLANVVIRHSSSKKQTPIQSHATAPIALACSSTFVLSASDDPPITYVKDLASDTTVLLKPQASDTAVIKATFHPDRDHVFSLGFRDGTIAAYNAVELSRTGHDGEIGHLKTIHSGITGLALIPGTKSRAVSVGSDGRCKLLDLESSVVIRTWHAKAPLTAVCASRNLLAVARVDGKIHLYDNLGVLQEQRTVASERIISVEFVKGPTPPSVPVRLAENVSDPPSLPRKRTVSRAAEIPGASRTADEGTVRRNPMARSHVQLPPEDIIDLFTPAHGKFGTPETRPTTSPRSRPRISTLTFTLPTDPRESHATSSESEPAIQPRMSRAGHSRTKARQAPLARNRPNFQPVKSRREQLRGSTETLDGTQPALPGPVVPTRHRRKGLGRQKAWHPSNVLEREVTWPTDSVQEEDDGWHTDEGPQHMVESTGESAFGTAQSHFSPESEHIRELFPRTSSLSPVRKVGTKQHLRSPWARAKRRNGESDAVRVSRLEGQVLRLEGELKEVKALLRRHGIV</sequence>
<feature type="region of interest" description="Disordered" evidence="1">
    <location>
        <begin position="365"/>
        <end position="482"/>
    </location>
</feature>